<accession>A0AAV2PP28</accession>
<dbReference type="Pfam" id="PF03184">
    <property type="entry name" value="DDE_1"/>
    <property type="match status" value="1"/>
</dbReference>
<keyword evidence="3" id="KW-1185">Reference proteome</keyword>
<feature type="non-terminal residue" evidence="2">
    <location>
        <position position="161"/>
    </location>
</feature>
<dbReference type="EMBL" id="CAXKWB010000664">
    <property type="protein sequence ID" value="CAL4061683.1"/>
    <property type="molecule type" value="Genomic_DNA"/>
</dbReference>
<sequence length="161" mass="17919">PPNTTSHIQPLDQGIIANFKRHYRHYYIMGYLCPAIEAGKSPNKITMFPALEFCVQAWNAVTPRTISRCFRHAGFINPAIPQNTPEEDEEENLPLAVLAERLTTLANIPHTTDDVEQVLSEIEVIANDTCGALTDQEIVNEVLQEAGNVPAIHSEPDDEET</sequence>
<feature type="domain" description="DDE-1" evidence="1">
    <location>
        <begin position="1"/>
        <end position="70"/>
    </location>
</feature>
<proteinExistence type="predicted"/>
<dbReference type="AlphaFoldDB" id="A0AAV2PP28"/>
<comment type="caution">
    <text evidence="2">The sequence shown here is derived from an EMBL/GenBank/DDBJ whole genome shotgun (WGS) entry which is preliminary data.</text>
</comment>
<evidence type="ECO:0000259" key="1">
    <source>
        <dbReference type="Pfam" id="PF03184"/>
    </source>
</evidence>
<dbReference type="Proteomes" id="UP001497623">
    <property type="component" value="Unassembled WGS sequence"/>
</dbReference>
<dbReference type="GO" id="GO:0003676">
    <property type="term" value="F:nucleic acid binding"/>
    <property type="evidence" value="ECO:0007669"/>
    <property type="project" value="InterPro"/>
</dbReference>
<dbReference type="InterPro" id="IPR004875">
    <property type="entry name" value="DDE_SF_endonuclease_dom"/>
</dbReference>
<reference evidence="2 3" key="1">
    <citation type="submission" date="2024-05" db="EMBL/GenBank/DDBJ databases">
        <authorList>
            <person name="Wallberg A."/>
        </authorList>
    </citation>
    <scope>NUCLEOTIDE SEQUENCE [LARGE SCALE GENOMIC DNA]</scope>
</reference>
<protein>
    <recommendedName>
        <fullName evidence="1">DDE-1 domain-containing protein</fullName>
    </recommendedName>
</protein>
<gene>
    <name evidence="2" type="ORF">MNOR_LOCUS2249</name>
</gene>
<feature type="non-terminal residue" evidence="2">
    <location>
        <position position="1"/>
    </location>
</feature>
<name>A0AAV2PP28_MEGNR</name>
<evidence type="ECO:0000313" key="3">
    <source>
        <dbReference type="Proteomes" id="UP001497623"/>
    </source>
</evidence>
<organism evidence="2 3">
    <name type="scientific">Meganyctiphanes norvegica</name>
    <name type="common">Northern krill</name>
    <name type="synonym">Thysanopoda norvegica</name>
    <dbReference type="NCBI Taxonomy" id="48144"/>
    <lineage>
        <taxon>Eukaryota</taxon>
        <taxon>Metazoa</taxon>
        <taxon>Ecdysozoa</taxon>
        <taxon>Arthropoda</taxon>
        <taxon>Crustacea</taxon>
        <taxon>Multicrustacea</taxon>
        <taxon>Malacostraca</taxon>
        <taxon>Eumalacostraca</taxon>
        <taxon>Eucarida</taxon>
        <taxon>Euphausiacea</taxon>
        <taxon>Euphausiidae</taxon>
        <taxon>Meganyctiphanes</taxon>
    </lineage>
</organism>
<evidence type="ECO:0000313" key="2">
    <source>
        <dbReference type="EMBL" id="CAL4061683.1"/>
    </source>
</evidence>